<feature type="region of interest" description="Disordered" evidence="1">
    <location>
        <begin position="33"/>
        <end position="58"/>
    </location>
</feature>
<keyword evidence="3" id="KW-1185">Reference proteome</keyword>
<feature type="compositionally biased region" description="Polar residues" evidence="1">
    <location>
        <begin position="38"/>
        <end position="51"/>
    </location>
</feature>
<feature type="region of interest" description="Disordered" evidence="1">
    <location>
        <begin position="77"/>
        <end position="108"/>
    </location>
</feature>
<gene>
    <name evidence="2" type="ORF">BaRGS_00013038</name>
</gene>
<protein>
    <submittedName>
        <fullName evidence="2">Uncharacterized protein</fullName>
    </submittedName>
</protein>
<dbReference type="AlphaFoldDB" id="A0ABD0L8J6"/>
<accession>A0ABD0L8J6</accession>
<evidence type="ECO:0000313" key="3">
    <source>
        <dbReference type="Proteomes" id="UP001519460"/>
    </source>
</evidence>
<comment type="caution">
    <text evidence="2">The sequence shown here is derived from an EMBL/GenBank/DDBJ whole genome shotgun (WGS) entry which is preliminary data.</text>
</comment>
<feature type="compositionally biased region" description="Basic and acidic residues" evidence="1">
    <location>
        <begin position="92"/>
        <end position="102"/>
    </location>
</feature>
<evidence type="ECO:0000256" key="1">
    <source>
        <dbReference type="SAM" id="MobiDB-lite"/>
    </source>
</evidence>
<dbReference type="Proteomes" id="UP001519460">
    <property type="component" value="Unassembled WGS sequence"/>
</dbReference>
<evidence type="ECO:0000313" key="2">
    <source>
        <dbReference type="EMBL" id="KAK7495591.1"/>
    </source>
</evidence>
<dbReference type="EMBL" id="JACVVK020000073">
    <property type="protein sequence ID" value="KAK7495591.1"/>
    <property type="molecule type" value="Genomic_DNA"/>
</dbReference>
<reference evidence="2 3" key="1">
    <citation type="journal article" date="2023" name="Sci. Data">
        <title>Genome assembly of the Korean intertidal mud-creeper Batillaria attramentaria.</title>
        <authorList>
            <person name="Patra A.K."/>
            <person name="Ho P.T."/>
            <person name="Jun S."/>
            <person name="Lee S.J."/>
            <person name="Kim Y."/>
            <person name="Won Y.J."/>
        </authorList>
    </citation>
    <scope>NUCLEOTIDE SEQUENCE [LARGE SCALE GENOMIC DNA]</scope>
    <source>
        <strain evidence="2">Wonlab-2016</strain>
    </source>
</reference>
<proteinExistence type="predicted"/>
<name>A0ABD0L8J6_9CAEN</name>
<organism evidence="2 3">
    <name type="scientific">Batillaria attramentaria</name>
    <dbReference type="NCBI Taxonomy" id="370345"/>
    <lineage>
        <taxon>Eukaryota</taxon>
        <taxon>Metazoa</taxon>
        <taxon>Spiralia</taxon>
        <taxon>Lophotrochozoa</taxon>
        <taxon>Mollusca</taxon>
        <taxon>Gastropoda</taxon>
        <taxon>Caenogastropoda</taxon>
        <taxon>Sorbeoconcha</taxon>
        <taxon>Cerithioidea</taxon>
        <taxon>Batillariidae</taxon>
        <taxon>Batillaria</taxon>
    </lineage>
</organism>
<sequence length="108" mass="11768">MNEGAVQLLCSTQTSCSSGLKWTQHTEAPAFQMPGRTICTNPGTPSQSIYPTRTPEVPSISPPHLLHACEHTVKRLTTHAGNGRGRPGTGLRMREEIPDMRQPHSRGV</sequence>